<accession>A0AA43S7L4</accession>
<dbReference type="AlphaFoldDB" id="A0AA43S7L4"/>
<dbReference type="InterPro" id="IPR042095">
    <property type="entry name" value="SUMF_sf"/>
</dbReference>
<dbReference type="PANTHER" id="PTHR23150:SF19">
    <property type="entry name" value="FORMYLGLYCINE-GENERATING ENZYME"/>
    <property type="match status" value="1"/>
</dbReference>
<dbReference type="InterPro" id="IPR005532">
    <property type="entry name" value="SUMF_dom"/>
</dbReference>
<dbReference type="GO" id="GO:0120147">
    <property type="term" value="F:formylglycine-generating oxidase activity"/>
    <property type="evidence" value="ECO:0007669"/>
    <property type="project" value="UniProtKB-EC"/>
</dbReference>
<dbReference type="EMBL" id="JARXYA010000023">
    <property type="protein sequence ID" value="MDH6504956.1"/>
    <property type="molecule type" value="Genomic_DNA"/>
</dbReference>
<dbReference type="EC" id="1.8.3.7" evidence="2"/>
<proteinExistence type="predicted"/>
<dbReference type="Proteomes" id="UP001161160">
    <property type="component" value="Unassembled WGS sequence"/>
</dbReference>
<sequence>MNIDSVELKNNHIGMSFARIPAGSFLMGSNESEDSLRKDFPQYDSARLSAFDDESPLHKVIISKPFWMGQYPVTVGQFELFLVNSGYMPESIRDGTGGYGFNPLDVNTKTINDEVFEGRNSRYAWDETGFTQEDDFPVVNITWNDANAMAGWLSEKEGKRYRLPTEAEWEYACRARTSSRYFTGDNPSSLFSHAKVFDLDTARIWSQWQQYALDHYSHYEFAAPVGRFLPNSFGLYDMIGNIWEWCSDWYAENYYQESPAIDPQGPNDGEAKVRRGGSWHTWPLYCRSSFRNVNTPDSRYILQGMRLVLEE</sequence>
<feature type="domain" description="Sulfatase-modifying factor enzyme-like" evidence="1">
    <location>
        <begin position="19"/>
        <end position="308"/>
    </location>
</feature>
<dbReference type="Pfam" id="PF03781">
    <property type="entry name" value="FGE-sulfatase"/>
    <property type="match status" value="1"/>
</dbReference>
<reference evidence="2" key="1">
    <citation type="submission" date="2023-04" db="EMBL/GenBank/DDBJ databases">
        <title>Genome Encyclopedia of Bacteria and Archaea VI: Functional Genomics of Type Strains.</title>
        <authorList>
            <person name="Whitman W."/>
        </authorList>
    </citation>
    <scope>NUCLEOTIDE SEQUENCE</scope>
    <source>
        <strain evidence="2">Enz.4-51</strain>
    </source>
</reference>
<dbReference type="InterPro" id="IPR016187">
    <property type="entry name" value="CTDL_fold"/>
</dbReference>
<dbReference type="SUPFAM" id="SSF56436">
    <property type="entry name" value="C-type lectin-like"/>
    <property type="match status" value="1"/>
</dbReference>
<dbReference type="Gene3D" id="3.90.1580.10">
    <property type="entry name" value="paralog of FGE (formylglycine-generating enzyme)"/>
    <property type="match status" value="1"/>
</dbReference>
<keyword evidence="2" id="KW-0560">Oxidoreductase</keyword>
<comment type="caution">
    <text evidence="2">The sequence shown here is derived from an EMBL/GenBank/DDBJ whole genome shotgun (WGS) entry which is preliminary data.</text>
</comment>
<organism evidence="2 3">
    <name type="scientific">Polynucleobacter sphagniphilus</name>
    <dbReference type="NCBI Taxonomy" id="1743169"/>
    <lineage>
        <taxon>Bacteria</taxon>
        <taxon>Pseudomonadati</taxon>
        <taxon>Pseudomonadota</taxon>
        <taxon>Betaproteobacteria</taxon>
        <taxon>Burkholderiales</taxon>
        <taxon>Burkholderiaceae</taxon>
        <taxon>Polynucleobacter</taxon>
    </lineage>
</organism>
<dbReference type="InterPro" id="IPR051043">
    <property type="entry name" value="Sulfatase_Mod_Factor_Kinase"/>
</dbReference>
<evidence type="ECO:0000259" key="1">
    <source>
        <dbReference type="Pfam" id="PF03781"/>
    </source>
</evidence>
<name>A0AA43S7L4_9BURK</name>
<evidence type="ECO:0000313" key="2">
    <source>
        <dbReference type="EMBL" id="MDH6504956.1"/>
    </source>
</evidence>
<keyword evidence="3" id="KW-1185">Reference proteome</keyword>
<dbReference type="RefSeq" id="WP_280757123.1">
    <property type="nucleotide sequence ID" value="NZ_JARXXW010000022.1"/>
</dbReference>
<protein>
    <submittedName>
        <fullName evidence="2">Sulfatase modifying factor 1</fullName>
        <ecNumber evidence="2">1.8.3.7</ecNumber>
    </submittedName>
</protein>
<gene>
    <name evidence="2" type="ORF">M2127_002285</name>
</gene>
<evidence type="ECO:0000313" key="3">
    <source>
        <dbReference type="Proteomes" id="UP001161160"/>
    </source>
</evidence>
<dbReference type="PANTHER" id="PTHR23150">
    <property type="entry name" value="SULFATASE MODIFYING FACTOR 1, 2"/>
    <property type="match status" value="1"/>
</dbReference>